<sequence length="128" mass="14800">MNPIASIVIVFLLALLGLYSLVSAGRDLNGDYLWLPSEASVFFERIGGSGKVVDNGPNDHIFVYYSDHGVLNWNRETRRDPKPQGEQYHSINLVTERKRRRRIEDGLYTLRSLVPRITKLRERVTWTK</sequence>
<keyword evidence="4" id="KW-0804">Transcription</keyword>
<protein>
    <submittedName>
        <fullName evidence="8">Vacuolar-processing enzyme alpha-isozyme</fullName>
    </submittedName>
</protein>
<evidence type="ECO:0000256" key="5">
    <source>
        <dbReference type="ARBA" id="ARBA00023242"/>
    </source>
</evidence>
<dbReference type="InterPro" id="IPR001096">
    <property type="entry name" value="Peptidase_C13"/>
</dbReference>
<dbReference type="Proteomes" id="UP000516437">
    <property type="component" value="Chromosome 1"/>
</dbReference>
<accession>A0A6A1WKZ0</accession>
<dbReference type="InterPro" id="IPR036638">
    <property type="entry name" value="HLH_DNA-bd_sf"/>
</dbReference>
<dbReference type="GO" id="GO:0046983">
    <property type="term" value="F:protein dimerization activity"/>
    <property type="evidence" value="ECO:0007669"/>
    <property type="project" value="InterPro"/>
</dbReference>
<dbReference type="GO" id="GO:0006508">
    <property type="term" value="P:proteolysis"/>
    <property type="evidence" value="ECO:0007669"/>
    <property type="project" value="InterPro"/>
</dbReference>
<dbReference type="AlphaFoldDB" id="A0A6A1WKZ0"/>
<evidence type="ECO:0000256" key="3">
    <source>
        <dbReference type="ARBA" id="ARBA00023015"/>
    </source>
</evidence>
<keyword evidence="5" id="KW-0539">Nucleus</keyword>
<keyword evidence="9" id="KW-1185">Reference proteome</keyword>
<comment type="caution">
    <text evidence="8">The sequence shown here is derived from an EMBL/GenBank/DDBJ whole genome shotgun (WGS) entry which is preliminary data.</text>
</comment>
<feature type="domain" description="BHLH" evidence="7">
    <location>
        <begin position="87"/>
        <end position="128"/>
    </location>
</feature>
<feature type="signal peptide" evidence="6">
    <location>
        <begin position="1"/>
        <end position="24"/>
    </location>
</feature>
<keyword evidence="3" id="KW-0805">Transcription regulation</keyword>
<evidence type="ECO:0000313" key="8">
    <source>
        <dbReference type="EMBL" id="KAB1225814.1"/>
    </source>
</evidence>
<comment type="similarity">
    <text evidence="2">Belongs to the peptidase C13 family.</text>
</comment>
<dbReference type="GO" id="GO:0005634">
    <property type="term" value="C:nucleus"/>
    <property type="evidence" value="ECO:0007669"/>
    <property type="project" value="UniProtKB-SubCell"/>
</dbReference>
<proteinExistence type="inferred from homology"/>
<evidence type="ECO:0000256" key="4">
    <source>
        <dbReference type="ARBA" id="ARBA00023163"/>
    </source>
</evidence>
<comment type="subcellular location">
    <subcellularLocation>
        <location evidence="1">Nucleus</location>
    </subcellularLocation>
</comment>
<dbReference type="OrthoDB" id="1890947at2759"/>
<name>A0A6A1WKZ0_9ROSI</name>
<dbReference type="Pfam" id="PF01650">
    <property type="entry name" value="Peptidase_C13"/>
    <property type="match status" value="1"/>
</dbReference>
<evidence type="ECO:0000256" key="6">
    <source>
        <dbReference type="SAM" id="SignalP"/>
    </source>
</evidence>
<evidence type="ECO:0000313" key="9">
    <source>
        <dbReference type="Proteomes" id="UP000516437"/>
    </source>
</evidence>
<feature type="chain" id="PRO_5025526892" evidence="6">
    <location>
        <begin position="25"/>
        <end position="128"/>
    </location>
</feature>
<keyword evidence="6" id="KW-0732">Signal</keyword>
<dbReference type="GO" id="GO:0008233">
    <property type="term" value="F:peptidase activity"/>
    <property type="evidence" value="ECO:0007669"/>
    <property type="project" value="InterPro"/>
</dbReference>
<evidence type="ECO:0000256" key="1">
    <source>
        <dbReference type="ARBA" id="ARBA00004123"/>
    </source>
</evidence>
<dbReference type="EMBL" id="RXIC02000019">
    <property type="protein sequence ID" value="KAB1225814.1"/>
    <property type="molecule type" value="Genomic_DNA"/>
</dbReference>
<dbReference type="PROSITE" id="PS50888">
    <property type="entry name" value="BHLH"/>
    <property type="match status" value="1"/>
</dbReference>
<dbReference type="InterPro" id="IPR011598">
    <property type="entry name" value="bHLH_dom"/>
</dbReference>
<reference evidence="8 9" key="1">
    <citation type="journal article" date="2019" name="Plant Biotechnol. J.">
        <title>The red bayberry genome and genetic basis of sex determination.</title>
        <authorList>
            <person name="Jia H.M."/>
            <person name="Jia H.J."/>
            <person name="Cai Q.L."/>
            <person name="Wang Y."/>
            <person name="Zhao H.B."/>
            <person name="Yang W.F."/>
            <person name="Wang G.Y."/>
            <person name="Li Y.H."/>
            <person name="Zhan D.L."/>
            <person name="Shen Y.T."/>
            <person name="Niu Q.F."/>
            <person name="Chang L."/>
            <person name="Qiu J."/>
            <person name="Zhao L."/>
            <person name="Xie H.B."/>
            <person name="Fu W.Y."/>
            <person name="Jin J."/>
            <person name="Li X.W."/>
            <person name="Jiao Y."/>
            <person name="Zhou C.C."/>
            <person name="Tu T."/>
            <person name="Chai C.Y."/>
            <person name="Gao J.L."/>
            <person name="Fan L.J."/>
            <person name="van de Weg E."/>
            <person name="Wang J.Y."/>
            <person name="Gao Z.S."/>
        </authorList>
    </citation>
    <scope>NUCLEOTIDE SEQUENCE [LARGE SCALE GENOMIC DNA]</scope>
    <source>
        <tissue evidence="8">Leaves</tissue>
    </source>
</reference>
<dbReference type="SUPFAM" id="SSF47459">
    <property type="entry name" value="HLH, helix-loop-helix DNA-binding domain"/>
    <property type="match status" value="1"/>
</dbReference>
<evidence type="ECO:0000256" key="2">
    <source>
        <dbReference type="ARBA" id="ARBA00009941"/>
    </source>
</evidence>
<gene>
    <name evidence="8" type="ORF">CJ030_MR1G027842</name>
</gene>
<organism evidence="8 9">
    <name type="scientific">Morella rubra</name>
    <name type="common">Chinese bayberry</name>
    <dbReference type="NCBI Taxonomy" id="262757"/>
    <lineage>
        <taxon>Eukaryota</taxon>
        <taxon>Viridiplantae</taxon>
        <taxon>Streptophyta</taxon>
        <taxon>Embryophyta</taxon>
        <taxon>Tracheophyta</taxon>
        <taxon>Spermatophyta</taxon>
        <taxon>Magnoliopsida</taxon>
        <taxon>eudicotyledons</taxon>
        <taxon>Gunneridae</taxon>
        <taxon>Pentapetalae</taxon>
        <taxon>rosids</taxon>
        <taxon>fabids</taxon>
        <taxon>Fagales</taxon>
        <taxon>Myricaceae</taxon>
        <taxon>Morella</taxon>
    </lineage>
</organism>
<evidence type="ECO:0000259" key="7">
    <source>
        <dbReference type="PROSITE" id="PS50888"/>
    </source>
</evidence>